<dbReference type="Gene3D" id="2.40.128.130">
    <property type="entry name" value="Autotransporter beta-domain"/>
    <property type="match status" value="1"/>
</dbReference>
<dbReference type="SUPFAM" id="SSF103515">
    <property type="entry name" value="Autotransporter"/>
    <property type="match status" value="1"/>
</dbReference>
<name>A0ABP8H0D4_9BURK</name>
<comment type="caution">
    <text evidence="2">The sequence shown here is derived from an EMBL/GenBank/DDBJ whole genome shotgun (WGS) entry which is preliminary data.</text>
</comment>
<evidence type="ECO:0000313" key="2">
    <source>
        <dbReference type="EMBL" id="GAA4332515.1"/>
    </source>
</evidence>
<dbReference type="Pfam" id="PF03797">
    <property type="entry name" value="Autotransporter"/>
    <property type="match status" value="1"/>
</dbReference>
<dbReference type="InterPro" id="IPR005546">
    <property type="entry name" value="Autotransporte_beta"/>
</dbReference>
<dbReference type="Proteomes" id="UP001500975">
    <property type="component" value="Unassembled WGS sequence"/>
</dbReference>
<accession>A0ABP8H0D4</accession>
<reference evidence="3" key="1">
    <citation type="journal article" date="2019" name="Int. J. Syst. Evol. Microbiol.">
        <title>The Global Catalogue of Microorganisms (GCM) 10K type strain sequencing project: providing services to taxonomists for standard genome sequencing and annotation.</title>
        <authorList>
            <consortium name="The Broad Institute Genomics Platform"/>
            <consortium name="The Broad Institute Genome Sequencing Center for Infectious Disease"/>
            <person name="Wu L."/>
            <person name="Ma J."/>
        </authorList>
    </citation>
    <scope>NUCLEOTIDE SEQUENCE [LARGE SCALE GENOMIC DNA]</scope>
    <source>
        <strain evidence="3">JCM 17804</strain>
    </source>
</reference>
<keyword evidence="3" id="KW-1185">Reference proteome</keyword>
<dbReference type="EMBL" id="BAABGJ010000007">
    <property type="protein sequence ID" value="GAA4332515.1"/>
    <property type="molecule type" value="Genomic_DNA"/>
</dbReference>
<feature type="domain" description="Autotransporter" evidence="1">
    <location>
        <begin position="1"/>
        <end position="112"/>
    </location>
</feature>
<proteinExistence type="predicted"/>
<dbReference type="NCBIfam" id="TIGR01414">
    <property type="entry name" value="autotrans_barl"/>
    <property type="match status" value="1"/>
</dbReference>
<organism evidence="2 3">
    <name type="scientific">Variovorax defluvii</name>
    <dbReference type="NCBI Taxonomy" id="913761"/>
    <lineage>
        <taxon>Bacteria</taxon>
        <taxon>Pseudomonadati</taxon>
        <taxon>Pseudomonadota</taxon>
        <taxon>Betaproteobacteria</taxon>
        <taxon>Burkholderiales</taxon>
        <taxon>Comamonadaceae</taxon>
        <taxon>Variovorax</taxon>
    </lineage>
</organism>
<sequence length="112" mass="11868">MQQESDRNWLARVGVRLKGDIGTSAGRLQPSARVNLYRTGGGNDVARFVTPAATTTIVSRNGSTSTELAGGFTLAINETTSLYGEVGKLWATGGGTRVKSRLNASAGLRVRW</sequence>
<protein>
    <recommendedName>
        <fullName evidence="1">Autotransporter domain-containing protein</fullName>
    </recommendedName>
</protein>
<evidence type="ECO:0000259" key="1">
    <source>
        <dbReference type="PROSITE" id="PS51208"/>
    </source>
</evidence>
<dbReference type="InterPro" id="IPR006315">
    <property type="entry name" value="OM_autotransptr_brl_dom"/>
</dbReference>
<evidence type="ECO:0000313" key="3">
    <source>
        <dbReference type="Proteomes" id="UP001500975"/>
    </source>
</evidence>
<dbReference type="InterPro" id="IPR036709">
    <property type="entry name" value="Autotransporte_beta_dom_sf"/>
</dbReference>
<gene>
    <name evidence="2" type="ORF">GCM10023165_07150</name>
</gene>
<dbReference type="PROSITE" id="PS51208">
    <property type="entry name" value="AUTOTRANSPORTER"/>
    <property type="match status" value="1"/>
</dbReference>